<reference evidence="2" key="1">
    <citation type="submission" date="2022-01" db="EMBL/GenBank/DDBJ databases">
        <authorList>
            <person name="Wang Y."/>
        </authorList>
    </citation>
    <scope>NUCLEOTIDE SEQUENCE</scope>
    <source>
        <strain evidence="2">WB101</strain>
    </source>
</reference>
<accession>A0ABS9KJT3</accession>
<protein>
    <submittedName>
        <fullName evidence="2">IS3 family transposase</fullName>
    </submittedName>
</protein>
<reference evidence="2" key="2">
    <citation type="submission" date="2024-05" db="EMBL/GenBank/DDBJ databases">
        <title>Rhodohalobacter halophilus gen. nov., sp. nov., a moderately halophilic member of the family Balneolaceae.</title>
        <authorList>
            <person name="Xia J."/>
        </authorList>
    </citation>
    <scope>NUCLEOTIDE SEQUENCE</scope>
    <source>
        <strain evidence="2">WB101</strain>
    </source>
</reference>
<dbReference type="PANTHER" id="PTHR46889">
    <property type="entry name" value="TRANSPOSASE INSF FOR INSERTION SEQUENCE IS3B-RELATED"/>
    <property type="match status" value="1"/>
</dbReference>
<dbReference type="Pfam" id="PF00665">
    <property type="entry name" value="rve"/>
    <property type="match status" value="1"/>
</dbReference>
<feature type="domain" description="Integrase catalytic" evidence="1">
    <location>
        <begin position="109"/>
        <end position="276"/>
    </location>
</feature>
<dbReference type="InterPro" id="IPR012337">
    <property type="entry name" value="RNaseH-like_sf"/>
</dbReference>
<dbReference type="PANTHER" id="PTHR46889:SF5">
    <property type="entry name" value="INTEGRASE PROTEIN"/>
    <property type="match status" value="1"/>
</dbReference>
<proteinExistence type="predicted"/>
<dbReference type="NCBIfam" id="NF033516">
    <property type="entry name" value="transpos_IS3"/>
    <property type="match status" value="1"/>
</dbReference>
<name>A0ABS9KJT3_9BACT</name>
<dbReference type="Proteomes" id="UP001165366">
    <property type="component" value="Unassembled WGS sequence"/>
</dbReference>
<comment type="caution">
    <text evidence="2">The sequence shown here is derived from an EMBL/GenBank/DDBJ whole genome shotgun (WGS) entry which is preliminary data.</text>
</comment>
<sequence length="292" mass="34285">MQDACRVFGYSKQAYYQSIDRKEKQAFDEYLVVELIREKRRIWKKGSGRNLLACLQEDFVLHGISIGRDKFFDLLREYGLLVRRKSKRARTTNSYHHYHRFANLIEGCTPDGPNQVWVSDITFVWCQKEQGFLYLFLITDLYSRKVMGYAVGQTLEASWAVQALQMGIDQTEGSLEELIHHSDRGVQYCCGDYIERLTLHKIQPSMTQNSDPLENPVAERINLTLKDEFMNNYKEGYSNKAQAFKEIPVNIEFYNQVRPHSSIERLTPNQAHSRTGLLQRKWKNYYTQKTVQ</sequence>
<gene>
    <name evidence="2" type="ORF">L6773_21135</name>
</gene>
<evidence type="ECO:0000259" key="1">
    <source>
        <dbReference type="PROSITE" id="PS50994"/>
    </source>
</evidence>
<organism evidence="2 3">
    <name type="scientific">Rhodohalobacter sulfatireducens</name>
    <dbReference type="NCBI Taxonomy" id="2911366"/>
    <lineage>
        <taxon>Bacteria</taxon>
        <taxon>Pseudomonadati</taxon>
        <taxon>Balneolota</taxon>
        <taxon>Balneolia</taxon>
        <taxon>Balneolales</taxon>
        <taxon>Balneolaceae</taxon>
        <taxon>Rhodohalobacter</taxon>
    </lineage>
</organism>
<dbReference type="Gene3D" id="3.30.420.10">
    <property type="entry name" value="Ribonuclease H-like superfamily/Ribonuclease H"/>
    <property type="match status" value="1"/>
</dbReference>
<dbReference type="PROSITE" id="PS50994">
    <property type="entry name" value="INTEGRASE"/>
    <property type="match status" value="1"/>
</dbReference>
<dbReference type="SUPFAM" id="SSF53098">
    <property type="entry name" value="Ribonuclease H-like"/>
    <property type="match status" value="1"/>
</dbReference>
<dbReference type="InterPro" id="IPR050900">
    <property type="entry name" value="Transposase_IS3/IS150/IS904"/>
</dbReference>
<evidence type="ECO:0000313" key="3">
    <source>
        <dbReference type="Proteomes" id="UP001165366"/>
    </source>
</evidence>
<dbReference type="InterPro" id="IPR036397">
    <property type="entry name" value="RNaseH_sf"/>
</dbReference>
<evidence type="ECO:0000313" key="2">
    <source>
        <dbReference type="EMBL" id="MCG2591089.1"/>
    </source>
</evidence>
<dbReference type="InterPro" id="IPR001584">
    <property type="entry name" value="Integrase_cat-core"/>
</dbReference>
<dbReference type="EMBL" id="JAKLWS010000072">
    <property type="protein sequence ID" value="MCG2591089.1"/>
    <property type="molecule type" value="Genomic_DNA"/>
</dbReference>
<keyword evidence="3" id="KW-1185">Reference proteome</keyword>
<dbReference type="InterPro" id="IPR048020">
    <property type="entry name" value="Transpos_IS3"/>
</dbReference>